<dbReference type="InterPro" id="IPR036051">
    <property type="entry name" value="KRAB_dom_sf"/>
</dbReference>
<feature type="domain" description="KRAB" evidence="1">
    <location>
        <begin position="5"/>
        <end position="68"/>
    </location>
</feature>
<dbReference type="AlphaFoldDB" id="F6QZJ7"/>
<dbReference type="Ensembl" id="ENSMODT00000039857.2">
    <property type="protein sequence ID" value="ENSMODP00000038257.2"/>
    <property type="gene ID" value="ENSMODG00000025476.3"/>
</dbReference>
<dbReference type="Proteomes" id="UP000002280">
    <property type="component" value="Chromosome 8"/>
</dbReference>
<name>F6QZJ7_MONDO</name>
<dbReference type="GeneTree" id="ENSGT01150000287624"/>
<dbReference type="Bgee" id="ENSMODG00000025476">
    <property type="expression patterns" value="Expressed in liver and 3 other cell types or tissues"/>
</dbReference>
<evidence type="ECO:0000259" key="1">
    <source>
        <dbReference type="PROSITE" id="PS50805"/>
    </source>
</evidence>
<evidence type="ECO:0000313" key="3">
    <source>
        <dbReference type="Proteomes" id="UP000002280"/>
    </source>
</evidence>
<dbReference type="GO" id="GO:0006355">
    <property type="term" value="P:regulation of DNA-templated transcription"/>
    <property type="evidence" value="ECO:0007669"/>
    <property type="project" value="InterPro"/>
</dbReference>
<sequence>MEMPVTFEEVAVYFSQEEWAVLDQQQKELYQDVMRGTYELVTSMGEGVDYLDHFYETSSWSATRRGRV</sequence>
<proteinExistence type="predicted"/>
<protein>
    <recommendedName>
        <fullName evidence="1">KRAB domain-containing protein</fullName>
    </recommendedName>
</protein>
<dbReference type="HOGENOM" id="CLU_002678_0_7_1"/>
<dbReference type="InterPro" id="IPR001909">
    <property type="entry name" value="KRAB"/>
</dbReference>
<keyword evidence="3" id="KW-1185">Reference proteome</keyword>
<reference evidence="2" key="3">
    <citation type="submission" date="2025-09" db="UniProtKB">
        <authorList>
            <consortium name="Ensembl"/>
        </authorList>
    </citation>
    <scope>IDENTIFICATION</scope>
</reference>
<dbReference type="SMART" id="SM00349">
    <property type="entry name" value="KRAB"/>
    <property type="match status" value="1"/>
</dbReference>
<organism evidence="2 3">
    <name type="scientific">Monodelphis domestica</name>
    <name type="common">Gray short-tailed opossum</name>
    <dbReference type="NCBI Taxonomy" id="13616"/>
    <lineage>
        <taxon>Eukaryota</taxon>
        <taxon>Metazoa</taxon>
        <taxon>Chordata</taxon>
        <taxon>Craniata</taxon>
        <taxon>Vertebrata</taxon>
        <taxon>Euteleostomi</taxon>
        <taxon>Mammalia</taxon>
        <taxon>Metatheria</taxon>
        <taxon>Didelphimorphia</taxon>
        <taxon>Didelphidae</taxon>
        <taxon>Monodelphis</taxon>
    </lineage>
</organism>
<dbReference type="STRING" id="13616.ENSMODP00000038257"/>
<dbReference type="SUPFAM" id="SSF109640">
    <property type="entry name" value="KRAB domain (Kruppel-associated box)"/>
    <property type="match status" value="1"/>
</dbReference>
<dbReference type="PANTHER" id="PTHR23232:SF133">
    <property type="entry name" value="RIKEN CDNA 1700020N01 GENE"/>
    <property type="match status" value="1"/>
</dbReference>
<dbReference type="OMA" id="HEVAIYF"/>
<dbReference type="eggNOG" id="KOG1721">
    <property type="taxonomic scope" value="Eukaryota"/>
</dbReference>
<dbReference type="PANTHER" id="PTHR23232">
    <property type="entry name" value="KRAB DOMAIN C2H2 ZINC FINGER"/>
    <property type="match status" value="1"/>
</dbReference>
<dbReference type="CDD" id="cd07765">
    <property type="entry name" value="KRAB_A-box"/>
    <property type="match status" value="1"/>
</dbReference>
<accession>F6QZJ7</accession>
<reference evidence="2" key="2">
    <citation type="submission" date="2025-08" db="UniProtKB">
        <authorList>
            <consortium name="Ensembl"/>
        </authorList>
    </citation>
    <scope>IDENTIFICATION</scope>
</reference>
<dbReference type="Pfam" id="PF01352">
    <property type="entry name" value="KRAB"/>
    <property type="match status" value="1"/>
</dbReference>
<dbReference type="InParanoid" id="F6QZJ7"/>
<dbReference type="PROSITE" id="PS50805">
    <property type="entry name" value="KRAB"/>
    <property type="match status" value="1"/>
</dbReference>
<reference evidence="2 3" key="1">
    <citation type="journal article" date="2007" name="Nature">
        <title>Genome of the marsupial Monodelphis domestica reveals innovation in non-coding sequences.</title>
        <authorList>
            <person name="Mikkelsen T.S."/>
            <person name="Wakefield M.J."/>
            <person name="Aken B."/>
            <person name="Amemiya C.T."/>
            <person name="Chang J.L."/>
            <person name="Duke S."/>
            <person name="Garber M."/>
            <person name="Gentles A.J."/>
            <person name="Goodstadt L."/>
            <person name="Heger A."/>
            <person name="Jurka J."/>
            <person name="Kamal M."/>
            <person name="Mauceli E."/>
            <person name="Searle S.M."/>
            <person name="Sharpe T."/>
            <person name="Baker M.L."/>
            <person name="Batzer M.A."/>
            <person name="Benos P.V."/>
            <person name="Belov K."/>
            <person name="Clamp M."/>
            <person name="Cook A."/>
            <person name="Cuff J."/>
            <person name="Das R."/>
            <person name="Davidow L."/>
            <person name="Deakin J.E."/>
            <person name="Fazzari M.J."/>
            <person name="Glass J.L."/>
            <person name="Grabherr M."/>
            <person name="Greally J.M."/>
            <person name="Gu W."/>
            <person name="Hore T.A."/>
            <person name="Huttley G.A."/>
            <person name="Kleber M."/>
            <person name="Jirtle R.L."/>
            <person name="Koina E."/>
            <person name="Lee J.T."/>
            <person name="Mahony S."/>
            <person name="Marra M.A."/>
            <person name="Miller R.D."/>
            <person name="Nicholls R.D."/>
            <person name="Oda M."/>
            <person name="Papenfuss A.T."/>
            <person name="Parra Z.E."/>
            <person name="Pollock D.D."/>
            <person name="Ray D.A."/>
            <person name="Schein J.E."/>
            <person name="Speed T.P."/>
            <person name="Thompson K."/>
            <person name="VandeBerg J.L."/>
            <person name="Wade C.M."/>
            <person name="Walker J.A."/>
            <person name="Waters P.D."/>
            <person name="Webber C."/>
            <person name="Weidman J.R."/>
            <person name="Xie X."/>
            <person name="Zody M.C."/>
            <person name="Baldwin J."/>
            <person name="Abdouelleil A."/>
            <person name="Abdulkadir J."/>
            <person name="Abebe A."/>
            <person name="Abera B."/>
            <person name="Abreu J."/>
            <person name="Acer S.C."/>
            <person name="Aftuck L."/>
            <person name="Alexander A."/>
            <person name="An P."/>
            <person name="Anderson E."/>
            <person name="Anderson S."/>
            <person name="Arachi H."/>
            <person name="Azer M."/>
            <person name="Bachantsang P."/>
            <person name="Barry A."/>
            <person name="Bayul T."/>
            <person name="Berlin A."/>
            <person name="Bessette D."/>
            <person name="Bloom T."/>
            <person name="Bloom T."/>
            <person name="Boguslavskiy L."/>
            <person name="Bonnet C."/>
            <person name="Boukhgalter B."/>
            <person name="Bourzgui I."/>
            <person name="Brown A."/>
            <person name="Cahill P."/>
            <person name="Channer S."/>
            <person name="Cheshatsang Y."/>
            <person name="Chuda L."/>
            <person name="Citroen M."/>
            <person name="Collymore A."/>
            <person name="Cooke P."/>
            <person name="Costello M."/>
            <person name="D'Aco K."/>
            <person name="Daza R."/>
            <person name="De Haan G."/>
            <person name="DeGray S."/>
            <person name="DeMaso C."/>
            <person name="Dhargay N."/>
            <person name="Dooley K."/>
            <person name="Dooley E."/>
            <person name="Doricent M."/>
            <person name="Dorje P."/>
            <person name="Dorjee K."/>
            <person name="Dupes A."/>
            <person name="Elong R."/>
            <person name="Falk J."/>
            <person name="Farina A."/>
            <person name="Faro S."/>
            <person name="Ferguson D."/>
            <person name="Fisher S."/>
            <person name="Foley C.D."/>
            <person name="Franke A."/>
            <person name="Friedrich D."/>
            <person name="Gadbois L."/>
            <person name="Gearin G."/>
            <person name="Gearin C.R."/>
            <person name="Giannoukos G."/>
            <person name="Goode T."/>
            <person name="Graham J."/>
            <person name="Grandbois E."/>
            <person name="Grewal S."/>
            <person name="Gyaltsen K."/>
            <person name="Hafez N."/>
            <person name="Hagos B."/>
            <person name="Hall J."/>
            <person name="Henson C."/>
            <person name="Hollinger A."/>
            <person name="Honan T."/>
            <person name="Huard M.D."/>
            <person name="Hughes L."/>
            <person name="Hurhula B."/>
            <person name="Husby M.E."/>
            <person name="Kamat A."/>
            <person name="Kanga B."/>
            <person name="Kashin S."/>
            <person name="Khazanovich D."/>
            <person name="Kisner P."/>
            <person name="Lance K."/>
            <person name="Lara M."/>
            <person name="Lee W."/>
            <person name="Lennon N."/>
            <person name="Letendre F."/>
            <person name="LeVine R."/>
            <person name="Lipovsky A."/>
            <person name="Liu X."/>
            <person name="Liu J."/>
            <person name="Liu S."/>
            <person name="Lokyitsang T."/>
            <person name="Lokyitsang Y."/>
            <person name="Lubonja R."/>
            <person name="Lui A."/>
            <person name="MacDonald P."/>
            <person name="Magnisalis V."/>
            <person name="Maru K."/>
            <person name="Matthews C."/>
            <person name="McCusker W."/>
            <person name="McDonough S."/>
            <person name="Mehta T."/>
            <person name="Meldrim J."/>
            <person name="Meneus L."/>
            <person name="Mihai O."/>
            <person name="Mihalev A."/>
            <person name="Mihova T."/>
            <person name="Mittelman R."/>
            <person name="Mlenga V."/>
            <person name="Montmayeur A."/>
            <person name="Mulrain L."/>
            <person name="Navidi A."/>
            <person name="Naylor J."/>
            <person name="Negash T."/>
            <person name="Nguyen T."/>
            <person name="Nguyen N."/>
            <person name="Nicol R."/>
            <person name="Norbu C."/>
            <person name="Norbu N."/>
            <person name="Novod N."/>
            <person name="O'Neill B."/>
            <person name="Osman S."/>
            <person name="Markiewicz E."/>
            <person name="Oyono O.L."/>
            <person name="Patti C."/>
            <person name="Phunkhang P."/>
            <person name="Pierre F."/>
            <person name="Priest M."/>
            <person name="Raghuraman S."/>
            <person name="Rege F."/>
            <person name="Reyes R."/>
            <person name="Rise C."/>
            <person name="Rogov P."/>
            <person name="Ross K."/>
            <person name="Ryan E."/>
            <person name="Settipalli S."/>
            <person name="Shea T."/>
            <person name="Sherpa N."/>
            <person name="Shi L."/>
            <person name="Shih D."/>
            <person name="Sparrow T."/>
            <person name="Spaulding J."/>
            <person name="Stalker J."/>
            <person name="Stange-Thomann N."/>
            <person name="Stavropoulos S."/>
            <person name="Stone C."/>
            <person name="Strader C."/>
            <person name="Tesfaye S."/>
            <person name="Thomson T."/>
            <person name="Thoulutsang Y."/>
            <person name="Thoulutsang D."/>
            <person name="Topham K."/>
            <person name="Topping I."/>
            <person name="Tsamla T."/>
            <person name="Vassiliev H."/>
            <person name="Vo A."/>
            <person name="Wangchuk T."/>
            <person name="Wangdi T."/>
            <person name="Weiand M."/>
            <person name="Wilkinson J."/>
            <person name="Wilson A."/>
            <person name="Yadav S."/>
            <person name="Young G."/>
            <person name="Yu Q."/>
            <person name="Zembek L."/>
            <person name="Zhong D."/>
            <person name="Zimmer A."/>
            <person name="Zwirko Z."/>
            <person name="Jaffe D.B."/>
            <person name="Alvarez P."/>
            <person name="Brockman W."/>
            <person name="Butler J."/>
            <person name="Chin C."/>
            <person name="Gnerre S."/>
            <person name="MacCallum I."/>
            <person name="Graves J.A."/>
            <person name="Ponting C.P."/>
            <person name="Breen M."/>
            <person name="Samollow P.B."/>
            <person name="Lander E.S."/>
            <person name="Lindblad-Toh K."/>
        </authorList>
    </citation>
    <scope>NUCLEOTIDE SEQUENCE [LARGE SCALE GENOMIC DNA]</scope>
</reference>
<evidence type="ECO:0000313" key="2">
    <source>
        <dbReference type="Ensembl" id="ENSMODP00000038257.2"/>
    </source>
</evidence>
<dbReference type="Gene3D" id="6.10.140.140">
    <property type="match status" value="1"/>
</dbReference>
<dbReference type="InterPro" id="IPR050169">
    <property type="entry name" value="Krueppel_C2H2_ZnF"/>
</dbReference>